<sequence length="824" mass="88578">MSAIAATKPGRAAAWKLDLPATSHPAESTILPDDGCKKDEESIIGEDERALVDLGDLREGGKYRSIVKIQARFDNKTTGKPVWMMGTGWLIRPDLIITAGHVVYDWGHRFGAASQIKCYIGYNGRASVTTSQVQARYGLNVVSTAEWIETPDNRMRDVAFIQVDRPFTGNLRTFNYVETPTSGNNTLLGVVGYPGDKYFKDANGGSDEYGAQMYEEFGKTEYNLETNARHMIGYQVSTYGGQSGAPILRRADGQLTSIGTHCYGGGGSDSNSGNAIGGAYGNNYETFIGLFNGGQYTFAPGKVEIVDTQARANQRITETTTRITDSSAKFTDNSHTASRFTDIASRFSDNTSRFTDNSHGTSRFSDSMTRIPAQASTTRITNSTTRYPVQSSPPRFNGYTTRTTPSNTRFPVVPTGTEEEGFFDILKTVARVGSRVLPVASPLLGPIGGYLGTAAGALLGSLGAESITDGNAENGSAERAMLAESALQAVLSMEHSEDLEEVVTKMQGIWATSAPNINALAPVLAPALTECALDLTSDRWARAADPTRPRGEESTIVMQRRDLGITLTESGLGGGEEAAFVEGLFGPTRQLAGEEGIFDWLGPVLRTAVSHVTPIVSQAAKSAISGLGNTLLNKAKNALGAESAMSDGLSSNEEATRILLKRAVMADAALQALMTLPRAKLQRLKLTHEESGETEGIFDFMKTTVQKFGPIALDSAKNMAKKYLPGLIDTATKKISGHLGLSAEAGFPDRTIARKPSFRDMLNGNGNSIKVSYVEDTPVGLTTIDVNPLINARKEAWVPSIEWQKSWDDNDDGPVIMSEPPADF</sequence>
<dbReference type="EC" id="3.4.21.-" evidence="6"/>
<dbReference type="GO" id="GO:0008236">
    <property type="term" value="F:serine-type peptidase activity"/>
    <property type="evidence" value="ECO:0007669"/>
    <property type="project" value="UniProtKB-KW"/>
</dbReference>
<dbReference type="SUPFAM" id="SSF50494">
    <property type="entry name" value="Trypsin-like serine proteases"/>
    <property type="match status" value="1"/>
</dbReference>
<comment type="caution">
    <text evidence="8">The sequence shown here is derived from an EMBL/GenBank/DDBJ whole genome shotgun (WGS) entry which is preliminary data.</text>
</comment>
<dbReference type="OrthoDB" id="3693942at2759"/>
<evidence type="ECO:0000313" key="8">
    <source>
        <dbReference type="EMBL" id="KAF7555830.1"/>
    </source>
</evidence>
<keyword evidence="2 6" id="KW-0645">Protease</keyword>
<protein>
    <recommendedName>
        <fullName evidence="6">Serine protease</fullName>
        <ecNumber evidence="6">3.4.21.-</ecNumber>
    </recommendedName>
</protein>
<dbReference type="Proteomes" id="UP000722485">
    <property type="component" value="Unassembled WGS sequence"/>
</dbReference>
<accession>A0A9P5HHP3</accession>
<name>A0A9P5HHP3_9HYPO</name>
<dbReference type="InterPro" id="IPR043504">
    <property type="entry name" value="Peptidase_S1_PA_chymotrypsin"/>
</dbReference>
<keyword evidence="5 6" id="KW-0720">Serine protease</keyword>
<evidence type="ECO:0000313" key="9">
    <source>
        <dbReference type="Proteomes" id="UP000722485"/>
    </source>
</evidence>
<evidence type="ECO:0000256" key="3">
    <source>
        <dbReference type="ARBA" id="ARBA00022729"/>
    </source>
</evidence>
<dbReference type="InterPro" id="IPR009003">
    <property type="entry name" value="Peptidase_S1_PA"/>
</dbReference>
<dbReference type="PANTHER" id="PTHR15462:SF8">
    <property type="entry name" value="SERINE PROTEASE"/>
    <property type="match status" value="1"/>
</dbReference>
<keyword evidence="3" id="KW-0732">Signal</keyword>
<feature type="compositionally biased region" description="Polar residues" evidence="7">
    <location>
        <begin position="375"/>
        <end position="409"/>
    </location>
</feature>
<dbReference type="PRINTS" id="PR00839">
    <property type="entry name" value="V8PROTEASE"/>
</dbReference>
<dbReference type="PANTHER" id="PTHR15462">
    <property type="entry name" value="SERINE PROTEASE"/>
    <property type="match status" value="1"/>
</dbReference>
<dbReference type="InterPro" id="IPR050966">
    <property type="entry name" value="Glutamyl_endopeptidase"/>
</dbReference>
<keyword evidence="4 6" id="KW-0378">Hydrolase</keyword>
<evidence type="ECO:0000256" key="2">
    <source>
        <dbReference type="ARBA" id="ARBA00022670"/>
    </source>
</evidence>
<evidence type="ECO:0000256" key="1">
    <source>
        <dbReference type="ARBA" id="ARBA00008764"/>
    </source>
</evidence>
<feature type="region of interest" description="Disordered" evidence="7">
    <location>
        <begin position="375"/>
        <end position="413"/>
    </location>
</feature>
<evidence type="ECO:0000256" key="5">
    <source>
        <dbReference type="ARBA" id="ARBA00022825"/>
    </source>
</evidence>
<keyword evidence="9" id="KW-1185">Reference proteome</keyword>
<dbReference type="EMBL" id="JAANBB010000017">
    <property type="protein sequence ID" value="KAF7555830.1"/>
    <property type="molecule type" value="Genomic_DNA"/>
</dbReference>
<comment type="similarity">
    <text evidence="1 6">Belongs to the peptidase S1B family.</text>
</comment>
<dbReference type="Pfam" id="PF13365">
    <property type="entry name" value="Trypsin_2"/>
    <property type="match status" value="1"/>
</dbReference>
<gene>
    <name evidence="8" type="ORF">G7Z17_g1919</name>
</gene>
<dbReference type="InterPro" id="IPR008256">
    <property type="entry name" value="Peptidase_S1B"/>
</dbReference>
<proteinExistence type="inferred from homology"/>
<evidence type="ECO:0000256" key="7">
    <source>
        <dbReference type="SAM" id="MobiDB-lite"/>
    </source>
</evidence>
<reference evidence="8" key="1">
    <citation type="submission" date="2020-03" db="EMBL/GenBank/DDBJ databases">
        <title>Draft Genome Sequence of Cylindrodendrum hubeiense.</title>
        <authorList>
            <person name="Buettner E."/>
            <person name="Kellner H."/>
        </authorList>
    </citation>
    <scope>NUCLEOTIDE SEQUENCE</scope>
    <source>
        <strain evidence="8">IHI 201604</strain>
    </source>
</reference>
<evidence type="ECO:0000256" key="6">
    <source>
        <dbReference type="RuleBase" id="RU004296"/>
    </source>
</evidence>
<dbReference type="AlphaFoldDB" id="A0A9P5HHP3"/>
<organism evidence="8 9">
    <name type="scientific">Cylindrodendrum hubeiense</name>
    <dbReference type="NCBI Taxonomy" id="595255"/>
    <lineage>
        <taxon>Eukaryota</taxon>
        <taxon>Fungi</taxon>
        <taxon>Dikarya</taxon>
        <taxon>Ascomycota</taxon>
        <taxon>Pezizomycotina</taxon>
        <taxon>Sordariomycetes</taxon>
        <taxon>Hypocreomycetidae</taxon>
        <taxon>Hypocreales</taxon>
        <taxon>Nectriaceae</taxon>
        <taxon>Cylindrodendrum</taxon>
    </lineage>
</organism>
<evidence type="ECO:0000256" key="4">
    <source>
        <dbReference type="ARBA" id="ARBA00022801"/>
    </source>
</evidence>
<dbReference type="Gene3D" id="2.40.10.10">
    <property type="entry name" value="Trypsin-like serine proteases"/>
    <property type="match status" value="2"/>
</dbReference>
<dbReference type="GO" id="GO:0006508">
    <property type="term" value="P:proteolysis"/>
    <property type="evidence" value="ECO:0007669"/>
    <property type="project" value="UniProtKB-KW"/>
</dbReference>